<feature type="domain" description="CCHC-type" evidence="3">
    <location>
        <begin position="284"/>
        <end position="299"/>
    </location>
</feature>
<dbReference type="SUPFAM" id="SSF57756">
    <property type="entry name" value="Retrovirus zinc finger-like domains"/>
    <property type="match status" value="1"/>
</dbReference>
<feature type="compositionally biased region" description="Basic and acidic residues" evidence="2">
    <location>
        <begin position="388"/>
        <end position="397"/>
    </location>
</feature>
<dbReference type="GO" id="GO:0008270">
    <property type="term" value="F:zinc ion binding"/>
    <property type="evidence" value="ECO:0007669"/>
    <property type="project" value="UniProtKB-KW"/>
</dbReference>
<dbReference type="AlphaFoldDB" id="A0A834X6W6"/>
<keyword evidence="1" id="KW-0862">Zinc</keyword>
<feature type="compositionally biased region" description="Polar residues" evidence="2">
    <location>
        <begin position="316"/>
        <end position="327"/>
    </location>
</feature>
<feature type="region of interest" description="Disordered" evidence="2">
    <location>
        <begin position="302"/>
        <end position="349"/>
    </location>
</feature>
<protein>
    <recommendedName>
        <fullName evidence="3">CCHC-type domain-containing protein</fullName>
    </recommendedName>
</protein>
<organism evidence="4 5">
    <name type="scientific">Senna tora</name>
    <dbReference type="NCBI Taxonomy" id="362788"/>
    <lineage>
        <taxon>Eukaryota</taxon>
        <taxon>Viridiplantae</taxon>
        <taxon>Streptophyta</taxon>
        <taxon>Embryophyta</taxon>
        <taxon>Tracheophyta</taxon>
        <taxon>Spermatophyta</taxon>
        <taxon>Magnoliopsida</taxon>
        <taxon>eudicotyledons</taxon>
        <taxon>Gunneridae</taxon>
        <taxon>Pentapetalae</taxon>
        <taxon>rosids</taxon>
        <taxon>fabids</taxon>
        <taxon>Fabales</taxon>
        <taxon>Fabaceae</taxon>
        <taxon>Caesalpinioideae</taxon>
        <taxon>Cassia clade</taxon>
        <taxon>Senna</taxon>
    </lineage>
</organism>
<dbReference type="InterPro" id="IPR001878">
    <property type="entry name" value="Znf_CCHC"/>
</dbReference>
<gene>
    <name evidence="4" type="ORF">G2W53_007316</name>
</gene>
<dbReference type="OrthoDB" id="1427700at2759"/>
<dbReference type="InterPro" id="IPR036875">
    <property type="entry name" value="Znf_CCHC_sf"/>
</dbReference>
<dbReference type="GO" id="GO:0003676">
    <property type="term" value="F:nucleic acid binding"/>
    <property type="evidence" value="ECO:0007669"/>
    <property type="project" value="InterPro"/>
</dbReference>
<dbReference type="Proteomes" id="UP000634136">
    <property type="component" value="Unassembled WGS sequence"/>
</dbReference>
<dbReference type="PANTHER" id="PTHR31286">
    <property type="entry name" value="GLYCINE-RICH CELL WALL STRUCTURAL PROTEIN 1.8-LIKE"/>
    <property type="match status" value="1"/>
</dbReference>
<feature type="compositionally biased region" description="Acidic residues" evidence="2">
    <location>
        <begin position="86"/>
        <end position="106"/>
    </location>
</feature>
<dbReference type="Pfam" id="PF14111">
    <property type="entry name" value="DUF4283"/>
    <property type="match status" value="1"/>
</dbReference>
<feature type="compositionally biased region" description="Basic and acidic residues" evidence="2">
    <location>
        <begin position="328"/>
        <end position="337"/>
    </location>
</feature>
<keyword evidence="1" id="KW-0479">Metal-binding</keyword>
<proteinExistence type="predicted"/>
<evidence type="ECO:0000313" key="5">
    <source>
        <dbReference type="Proteomes" id="UP000634136"/>
    </source>
</evidence>
<comment type="caution">
    <text evidence="4">The sequence shown here is derived from an EMBL/GenBank/DDBJ whole genome shotgun (WGS) entry which is preliminary data.</text>
</comment>
<dbReference type="EMBL" id="JAAIUW010000003">
    <property type="protein sequence ID" value="KAF7838834.1"/>
    <property type="molecule type" value="Genomic_DNA"/>
</dbReference>
<keyword evidence="1" id="KW-0863">Zinc-finger</keyword>
<dbReference type="PANTHER" id="PTHR31286:SF99">
    <property type="entry name" value="DUF4283 DOMAIN-CONTAINING PROTEIN"/>
    <property type="match status" value="1"/>
</dbReference>
<feature type="compositionally biased region" description="Polar residues" evidence="2">
    <location>
        <begin position="1"/>
        <end position="11"/>
    </location>
</feature>
<sequence>MSSRSLNTGNVESGGLSLEEEDQLARNTKKIKNGGEDFSGPSRIRTSYADLVEGPSVEEEDERGTEGDGGRRRSYKESLMGRNDDSSSDSEEMSVSEEESDDEEIEAERFVAPDPSSEEEEDGFIFEDDPKGDESCTVKLYQLWAEKGILTIIDLSHDFFLVKFSSVEDYNRALMEGPWVIFDHYLSIRSWSPGFDPSMETIDKIAAWVRFLGIPLELFNENFLKKLGNKIGKNLKVDATTTMQTRGKYARVCMEIDLNLPLLSKFKVEGRKYFIEYESVHFICFGCGRYGHVKEGCPNKEDFEETDNGDVVAKNEANTKSKNGGRTTDNDGRKEGTANHGTRGGSGNAVTTRLEVLREHEAELEQNEQLAALHPVHGENVVRGNKRNQREEVERGPEVPYPMHLQSQSKGLSDVSKCRLSELKQRIRESHRRPNDDEIVLSGQQPYGLWDSRGFEPVLREIGSEHTVTPIESPPKPPNPLLLDEAMEEHEGNEDMMDTNDTMVPCTFERETVIREINEVVDMMEMGLEAERN</sequence>
<dbReference type="InterPro" id="IPR025558">
    <property type="entry name" value="DUF4283"/>
</dbReference>
<dbReference type="PROSITE" id="PS50158">
    <property type="entry name" value="ZF_CCHC"/>
    <property type="match status" value="1"/>
</dbReference>
<reference evidence="4" key="1">
    <citation type="submission" date="2020-09" db="EMBL/GenBank/DDBJ databases">
        <title>Genome-Enabled Discovery of Anthraquinone Biosynthesis in Senna tora.</title>
        <authorList>
            <person name="Kang S.-H."/>
            <person name="Pandey R.P."/>
            <person name="Lee C.-M."/>
            <person name="Sim J.-S."/>
            <person name="Jeong J.-T."/>
            <person name="Choi B.-S."/>
            <person name="Jung M."/>
            <person name="Ginzburg D."/>
            <person name="Zhao K."/>
            <person name="Won S.Y."/>
            <person name="Oh T.-J."/>
            <person name="Yu Y."/>
            <person name="Kim N.-H."/>
            <person name="Lee O.R."/>
            <person name="Lee T.-H."/>
            <person name="Bashyal P."/>
            <person name="Kim T.-S."/>
            <person name="Lee W.-H."/>
            <person name="Kawkins C."/>
            <person name="Kim C.-K."/>
            <person name="Kim J.S."/>
            <person name="Ahn B.O."/>
            <person name="Rhee S.Y."/>
            <person name="Sohng J.K."/>
        </authorList>
    </citation>
    <scope>NUCLEOTIDE SEQUENCE</scope>
    <source>
        <tissue evidence="4">Leaf</tissue>
    </source>
</reference>
<evidence type="ECO:0000259" key="3">
    <source>
        <dbReference type="PROSITE" id="PS50158"/>
    </source>
</evidence>
<evidence type="ECO:0000256" key="2">
    <source>
        <dbReference type="SAM" id="MobiDB-lite"/>
    </source>
</evidence>
<keyword evidence="5" id="KW-1185">Reference proteome</keyword>
<feature type="region of interest" description="Disordered" evidence="2">
    <location>
        <begin position="386"/>
        <end position="414"/>
    </location>
</feature>
<evidence type="ECO:0000313" key="4">
    <source>
        <dbReference type="EMBL" id="KAF7838834.1"/>
    </source>
</evidence>
<accession>A0A834X6W6</accession>
<feature type="compositionally biased region" description="Acidic residues" evidence="2">
    <location>
        <begin position="116"/>
        <end position="127"/>
    </location>
</feature>
<evidence type="ECO:0000256" key="1">
    <source>
        <dbReference type="PROSITE-ProRule" id="PRU00047"/>
    </source>
</evidence>
<dbReference type="InterPro" id="IPR040256">
    <property type="entry name" value="At4g02000-like"/>
</dbReference>
<name>A0A834X6W6_9FABA</name>
<feature type="region of interest" description="Disordered" evidence="2">
    <location>
        <begin position="1"/>
        <end position="132"/>
    </location>
</feature>